<protein>
    <submittedName>
        <fullName evidence="3">Radical SAM protein</fullName>
    </submittedName>
</protein>
<dbReference type="SMART" id="SM00729">
    <property type="entry name" value="Elp3"/>
    <property type="match status" value="1"/>
</dbReference>
<dbReference type="PANTHER" id="PTHR13932">
    <property type="entry name" value="COPROPORPHYRINIGEN III OXIDASE"/>
    <property type="match status" value="1"/>
</dbReference>
<dbReference type="InterPro" id="IPR034505">
    <property type="entry name" value="Coproporphyrinogen-III_oxidase"/>
</dbReference>
<dbReference type="GO" id="GO:0003824">
    <property type="term" value="F:catalytic activity"/>
    <property type="evidence" value="ECO:0007669"/>
    <property type="project" value="InterPro"/>
</dbReference>
<evidence type="ECO:0000259" key="2">
    <source>
        <dbReference type="PROSITE" id="PS51918"/>
    </source>
</evidence>
<proteinExistence type="predicted"/>
<dbReference type="EMBL" id="DVMM01000153">
    <property type="protein sequence ID" value="HIU30078.1"/>
    <property type="molecule type" value="Genomic_DNA"/>
</dbReference>
<dbReference type="Gene3D" id="3.30.750.200">
    <property type="match status" value="1"/>
</dbReference>
<evidence type="ECO:0000313" key="3">
    <source>
        <dbReference type="EMBL" id="HIU30078.1"/>
    </source>
</evidence>
<comment type="caution">
    <text evidence="3">The sequence shown here is derived from an EMBL/GenBank/DDBJ whole genome shotgun (WGS) entry which is preliminary data.</text>
</comment>
<gene>
    <name evidence="3" type="ORF">IAD50_07275</name>
</gene>
<dbReference type="InterPro" id="IPR058240">
    <property type="entry name" value="rSAM_sf"/>
</dbReference>
<dbReference type="Pfam" id="PF04055">
    <property type="entry name" value="Radical_SAM"/>
    <property type="match status" value="1"/>
</dbReference>
<dbReference type="InterPro" id="IPR006638">
    <property type="entry name" value="Elp3/MiaA/NifB-like_rSAM"/>
</dbReference>
<dbReference type="InterPro" id="IPR007197">
    <property type="entry name" value="rSAM"/>
</dbReference>
<dbReference type="PROSITE" id="PS51918">
    <property type="entry name" value="RADICAL_SAM"/>
    <property type="match status" value="1"/>
</dbReference>
<dbReference type="Proteomes" id="UP000824089">
    <property type="component" value="Unassembled WGS sequence"/>
</dbReference>
<feature type="region of interest" description="Disordered" evidence="1">
    <location>
        <begin position="1"/>
        <end position="24"/>
    </location>
</feature>
<dbReference type="PANTHER" id="PTHR13932:SF1">
    <property type="entry name" value="OXYGEN-INDEPENDENT COPROPORPHYRINOGEN-III OXIDASE-LIKE PROTEIN HEMZ"/>
    <property type="match status" value="1"/>
</dbReference>
<feature type="domain" description="Radical SAM core" evidence="2">
    <location>
        <begin position="1"/>
        <end position="155"/>
    </location>
</feature>
<name>A0A9D1IA78_9CLOT</name>
<sequence>MPHAAEHSCECGRNGRSRRIFPRGRPDSITAAKLEAAREAGVTRISINPQTMNNDTLELIGRRHTAEETERAFFLARTAGFCNINMDVIAGLPGESPEDFAETLNRITGLRPDALTVHTLSVKRAADLKRDARAAMLRHDVTGKMLSLSRIAAREMGMIPFYMYRQKNMLGNHENVSYCRPGCESPYNIHIMEEDQTIFAFGAGGVSKLSVPGPNAEHNILRSFNVKSVEDYLARSGEMAERKLRLLSASPDGRDLTGAFSL</sequence>
<reference evidence="3" key="2">
    <citation type="journal article" date="2021" name="PeerJ">
        <title>Extensive microbial diversity within the chicken gut microbiome revealed by metagenomics and culture.</title>
        <authorList>
            <person name="Gilroy R."/>
            <person name="Ravi A."/>
            <person name="Getino M."/>
            <person name="Pursley I."/>
            <person name="Horton D.L."/>
            <person name="Alikhan N.F."/>
            <person name="Baker D."/>
            <person name="Gharbi K."/>
            <person name="Hall N."/>
            <person name="Watson M."/>
            <person name="Adriaenssens E.M."/>
            <person name="Foster-Nyarko E."/>
            <person name="Jarju S."/>
            <person name="Secka A."/>
            <person name="Antonio M."/>
            <person name="Oren A."/>
            <person name="Chaudhuri R.R."/>
            <person name="La Ragione R."/>
            <person name="Hildebrand F."/>
            <person name="Pallen M.J."/>
        </authorList>
    </citation>
    <scope>NUCLEOTIDE SEQUENCE</scope>
    <source>
        <strain evidence="3">CHK195-4489</strain>
    </source>
</reference>
<accession>A0A9D1IA78</accession>
<dbReference type="AlphaFoldDB" id="A0A9D1IA78"/>
<organism evidence="3 4">
    <name type="scientific">Candidatus Egerieisoma faecipullorum</name>
    <dbReference type="NCBI Taxonomy" id="2840963"/>
    <lineage>
        <taxon>Bacteria</taxon>
        <taxon>Bacillati</taxon>
        <taxon>Bacillota</taxon>
        <taxon>Clostridia</taxon>
        <taxon>Eubacteriales</taxon>
        <taxon>Clostridiaceae</taxon>
        <taxon>Clostridiaceae incertae sedis</taxon>
        <taxon>Candidatus Egerieisoma</taxon>
    </lineage>
</organism>
<evidence type="ECO:0000256" key="1">
    <source>
        <dbReference type="SAM" id="MobiDB-lite"/>
    </source>
</evidence>
<dbReference type="SUPFAM" id="SSF102114">
    <property type="entry name" value="Radical SAM enzymes"/>
    <property type="match status" value="1"/>
</dbReference>
<dbReference type="GO" id="GO:0006779">
    <property type="term" value="P:porphyrin-containing compound biosynthetic process"/>
    <property type="evidence" value="ECO:0007669"/>
    <property type="project" value="TreeGrafter"/>
</dbReference>
<evidence type="ECO:0000313" key="4">
    <source>
        <dbReference type="Proteomes" id="UP000824089"/>
    </source>
</evidence>
<feature type="compositionally biased region" description="Basic and acidic residues" evidence="1">
    <location>
        <begin position="1"/>
        <end position="10"/>
    </location>
</feature>
<dbReference type="GO" id="GO:0005737">
    <property type="term" value="C:cytoplasm"/>
    <property type="evidence" value="ECO:0007669"/>
    <property type="project" value="TreeGrafter"/>
</dbReference>
<reference evidence="3" key="1">
    <citation type="submission" date="2020-10" db="EMBL/GenBank/DDBJ databases">
        <authorList>
            <person name="Gilroy R."/>
        </authorList>
    </citation>
    <scope>NUCLEOTIDE SEQUENCE</scope>
    <source>
        <strain evidence="3">CHK195-4489</strain>
    </source>
</reference>
<dbReference type="GO" id="GO:0051539">
    <property type="term" value="F:4 iron, 4 sulfur cluster binding"/>
    <property type="evidence" value="ECO:0007669"/>
    <property type="project" value="TreeGrafter"/>
</dbReference>